<proteinExistence type="predicted"/>
<evidence type="ECO:0000313" key="2">
    <source>
        <dbReference type="EMBL" id="MBB3940371.1"/>
    </source>
</evidence>
<dbReference type="EMBL" id="JACIDY010000004">
    <property type="protein sequence ID" value="MBB3940371.1"/>
    <property type="molecule type" value="Genomic_DNA"/>
</dbReference>
<organism evidence="2 3">
    <name type="scientific">Novosphingobium fluoreni</name>
    <dbReference type="NCBI Taxonomy" id="1391222"/>
    <lineage>
        <taxon>Bacteria</taxon>
        <taxon>Pseudomonadati</taxon>
        <taxon>Pseudomonadota</taxon>
        <taxon>Alphaproteobacteria</taxon>
        <taxon>Sphingomonadales</taxon>
        <taxon>Sphingomonadaceae</taxon>
        <taxon>Novosphingobium</taxon>
    </lineage>
</organism>
<protein>
    <submittedName>
        <fullName evidence="2">Uncharacterized protein</fullName>
    </submittedName>
</protein>
<evidence type="ECO:0000313" key="3">
    <source>
        <dbReference type="Proteomes" id="UP000561459"/>
    </source>
</evidence>
<feature type="region of interest" description="Disordered" evidence="1">
    <location>
        <begin position="1"/>
        <end position="23"/>
    </location>
</feature>
<name>A0A7W6BYQ2_9SPHN</name>
<reference evidence="2 3" key="1">
    <citation type="submission" date="2020-08" db="EMBL/GenBank/DDBJ databases">
        <title>Genomic Encyclopedia of Type Strains, Phase IV (KMG-IV): sequencing the most valuable type-strain genomes for metagenomic binning, comparative biology and taxonomic classification.</title>
        <authorList>
            <person name="Goeker M."/>
        </authorList>
    </citation>
    <scope>NUCLEOTIDE SEQUENCE [LARGE SCALE GENOMIC DNA]</scope>
    <source>
        <strain evidence="2 3">DSM 27568</strain>
    </source>
</reference>
<feature type="compositionally biased region" description="Polar residues" evidence="1">
    <location>
        <begin position="1"/>
        <end position="18"/>
    </location>
</feature>
<comment type="caution">
    <text evidence="2">The sequence shown here is derived from an EMBL/GenBank/DDBJ whole genome shotgun (WGS) entry which is preliminary data.</text>
</comment>
<dbReference type="AlphaFoldDB" id="A0A7W6BYQ2"/>
<gene>
    <name evidence="2" type="ORF">GGR39_002028</name>
</gene>
<dbReference type="Proteomes" id="UP000561459">
    <property type="component" value="Unassembled WGS sequence"/>
</dbReference>
<evidence type="ECO:0000256" key="1">
    <source>
        <dbReference type="SAM" id="MobiDB-lite"/>
    </source>
</evidence>
<sequence>MSSVLEQQLARQFDQTQGPDHGRIVQDLIDKQKRNQP</sequence>
<accession>A0A7W6BYQ2</accession>
<keyword evidence="3" id="KW-1185">Reference proteome</keyword>